<reference evidence="2 3" key="1">
    <citation type="submission" date="2016-11" db="EMBL/GenBank/DDBJ databases">
        <authorList>
            <person name="Jaros S."/>
            <person name="Januszkiewicz K."/>
            <person name="Wedrychowicz H."/>
        </authorList>
    </citation>
    <scope>NUCLEOTIDE SEQUENCE [LARGE SCALE GENOMIC DNA]</scope>
    <source>
        <strain evidence="2 3">DSM 19557</strain>
    </source>
</reference>
<dbReference type="InterPro" id="IPR008136">
    <property type="entry name" value="CinA_C"/>
</dbReference>
<dbReference type="AlphaFoldDB" id="A0A1M6T1X2"/>
<dbReference type="NCBIfam" id="TIGR00199">
    <property type="entry name" value="PncC_domain"/>
    <property type="match status" value="1"/>
</dbReference>
<evidence type="ECO:0000313" key="2">
    <source>
        <dbReference type="EMBL" id="SHK50917.1"/>
    </source>
</evidence>
<proteinExistence type="predicted"/>
<evidence type="ECO:0000313" key="3">
    <source>
        <dbReference type="Proteomes" id="UP000189810"/>
    </source>
</evidence>
<dbReference type="Gene3D" id="3.90.950.20">
    <property type="entry name" value="CinA-like"/>
    <property type="match status" value="1"/>
</dbReference>
<dbReference type="Pfam" id="PF02464">
    <property type="entry name" value="CinA"/>
    <property type="match status" value="1"/>
</dbReference>
<accession>A0A1M6T1X2</accession>
<name>A0A1M6T1X2_9AQUI</name>
<dbReference type="STRING" id="381751.SAMN05444391_1262"/>
<dbReference type="InterPro" id="IPR036653">
    <property type="entry name" value="CinA-like_C"/>
</dbReference>
<protein>
    <submittedName>
        <fullName evidence="2">Nicotinamide-nucleotide amidase</fullName>
    </submittedName>
</protein>
<keyword evidence="3" id="KW-1185">Reference proteome</keyword>
<dbReference type="Proteomes" id="UP000189810">
    <property type="component" value="Chromosome I"/>
</dbReference>
<feature type="domain" description="CinA C-terminal" evidence="1">
    <location>
        <begin position="65"/>
        <end position="216"/>
    </location>
</feature>
<dbReference type="OrthoDB" id="9801454at2"/>
<dbReference type="EMBL" id="LT670846">
    <property type="protein sequence ID" value="SHK50917.1"/>
    <property type="molecule type" value="Genomic_DNA"/>
</dbReference>
<gene>
    <name evidence="2" type="ORF">SAMN05444391_1262</name>
</gene>
<dbReference type="SUPFAM" id="SSF142433">
    <property type="entry name" value="CinA-like"/>
    <property type="match status" value="1"/>
</dbReference>
<organism evidence="2 3">
    <name type="scientific">Thermocrinis minervae</name>
    <dbReference type="NCBI Taxonomy" id="381751"/>
    <lineage>
        <taxon>Bacteria</taxon>
        <taxon>Pseudomonadati</taxon>
        <taxon>Aquificota</taxon>
        <taxon>Aquificia</taxon>
        <taxon>Aquificales</taxon>
        <taxon>Aquificaceae</taxon>
        <taxon>Thermocrinis</taxon>
    </lineage>
</organism>
<evidence type="ECO:0000259" key="1">
    <source>
        <dbReference type="Pfam" id="PF02464"/>
    </source>
</evidence>
<sequence>MIVSVCSRRRKGDYVIRTFGCEDYPKDVPHRVWIGGVDFFPRNEGEKERILKSLGKYVYAESWLELEEVVARILKRRGVKLAVAESCTAGLLSARLVNVEGASSFFLGGFVVYSNDLKTKLLSVEEELLKKYGAVSEEVCRAMCISVLEETDADVSVSITGIAGPTGGTKEKPVGLTYIGIGSDREVKVWSFVFKKSRNQNRFLSTQWALFLLKEYVSNG</sequence>